<dbReference type="OMA" id="ADNWQQS"/>
<gene>
    <name evidence="2" type="ORF">SAMD00023353_2500930</name>
</gene>
<reference evidence="2" key="1">
    <citation type="submission" date="2016-03" db="EMBL/GenBank/DDBJ databases">
        <title>Draft genome sequence of Rosellinia necatrix.</title>
        <authorList>
            <person name="Kanematsu S."/>
        </authorList>
    </citation>
    <scope>NUCLEOTIDE SEQUENCE [LARGE SCALE GENOMIC DNA]</scope>
    <source>
        <strain evidence="2">W97</strain>
    </source>
</reference>
<dbReference type="AlphaFoldDB" id="A0A1W2TG42"/>
<feature type="signal peptide" evidence="1">
    <location>
        <begin position="1"/>
        <end position="24"/>
    </location>
</feature>
<dbReference type="EMBL" id="DF977470">
    <property type="protein sequence ID" value="GAP87050.1"/>
    <property type="molecule type" value="Genomic_DNA"/>
</dbReference>
<dbReference type="Proteomes" id="UP000054516">
    <property type="component" value="Unassembled WGS sequence"/>
</dbReference>
<evidence type="ECO:0000313" key="3">
    <source>
        <dbReference type="Proteomes" id="UP000054516"/>
    </source>
</evidence>
<name>A0A1W2TG42_ROSNE</name>
<dbReference type="OrthoDB" id="5086500at2759"/>
<feature type="chain" id="PRO_5010724466" evidence="1">
    <location>
        <begin position="25"/>
        <end position="224"/>
    </location>
</feature>
<dbReference type="STRING" id="77044.A0A1W2TG42"/>
<keyword evidence="3" id="KW-1185">Reference proteome</keyword>
<organism evidence="2">
    <name type="scientific">Rosellinia necatrix</name>
    <name type="common">White root-rot fungus</name>
    <dbReference type="NCBI Taxonomy" id="77044"/>
    <lineage>
        <taxon>Eukaryota</taxon>
        <taxon>Fungi</taxon>
        <taxon>Dikarya</taxon>
        <taxon>Ascomycota</taxon>
        <taxon>Pezizomycotina</taxon>
        <taxon>Sordariomycetes</taxon>
        <taxon>Xylariomycetidae</taxon>
        <taxon>Xylariales</taxon>
        <taxon>Xylariaceae</taxon>
        <taxon>Rosellinia</taxon>
    </lineage>
</organism>
<accession>A0A1W2TG42</accession>
<protein>
    <submittedName>
        <fullName evidence="2">Uncharacterized protein</fullName>
    </submittedName>
</protein>
<evidence type="ECO:0000256" key="1">
    <source>
        <dbReference type="SAM" id="SignalP"/>
    </source>
</evidence>
<proteinExistence type="predicted"/>
<evidence type="ECO:0000313" key="2">
    <source>
        <dbReference type="EMBL" id="GAP87050.1"/>
    </source>
</evidence>
<keyword evidence="1" id="KW-0732">Signal</keyword>
<sequence length="224" mass="23190">MPSSRQTLAAAAAALLAPAVMVDAAFGPAFSTGPVATGSFIRESTSTLTLPAVPGDNAGVLSLWVGMGTSGGDLIQSIADNWQSDEWSIYAYTLLKTGPNSQMPVQSSATAATGGDRITMHYKYDDASQNYTQTVSINDSVVATLSTQDGVAQGWGSAVECAEEDCGTVPAHTWTDTKIIMDVADPDYINTLAKGEGVTGDMSTSDGGKTWTVSTINIPAFTFG</sequence>